<evidence type="ECO:0000256" key="5">
    <source>
        <dbReference type="ARBA" id="ARBA00023244"/>
    </source>
</evidence>
<dbReference type="PANTHER" id="PTHR38042">
    <property type="entry name" value="UROPORPHYRINOGEN-III SYNTHASE, CHLOROPLASTIC"/>
    <property type="match status" value="1"/>
</dbReference>
<evidence type="ECO:0000256" key="3">
    <source>
        <dbReference type="ARBA" id="ARBA00013109"/>
    </source>
</evidence>
<dbReference type="GO" id="GO:0006782">
    <property type="term" value="P:protoporphyrinogen IX biosynthetic process"/>
    <property type="evidence" value="ECO:0007669"/>
    <property type="project" value="UniProtKB-UniRule"/>
</dbReference>
<evidence type="ECO:0000256" key="7">
    <source>
        <dbReference type="ARBA" id="ARBA00040167"/>
    </source>
</evidence>
<dbReference type="HOGENOM" id="CLU_011276_9_4_6"/>
<dbReference type="KEGG" id="nhl:Nhal_3935"/>
<dbReference type="EC" id="4.2.1.75" evidence="3 9"/>
<dbReference type="SUPFAM" id="SSF69618">
    <property type="entry name" value="HemD-like"/>
    <property type="match status" value="1"/>
</dbReference>
<dbReference type="eggNOG" id="COG1587">
    <property type="taxonomic scope" value="Bacteria"/>
</dbReference>
<reference evidence="12" key="1">
    <citation type="submission" date="2010-04" db="EMBL/GenBank/DDBJ databases">
        <title>Complete genome sequence of Nitrosococcus halophilus Nc4, a salt-adapted, aerobic obligate ammonia-oxidizing sulfur purple bacterium.</title>
        <authorList>
            <consortium name="US DOE Joint Genome Institute"/>
            <person name="Campbell M.A."/>
            <person name="Malfatti S.A."/>
            <person name="Chain P.S.G."/>
            <person name="Heidelberg J.F."/>
            <person name="Ward B.B."/>
            <person name="Klotz M.G."/>
        </authorList>
    </citation>
    <scope>NUCLEOTIDE SEQUENCE [LARGE SCALE GENOMIC DNA]</scope>
    <source>
        <strain evidence="12">Nc4</strain>
    </source>
</reference>
<evidence type="ECO:0000256" key="6">
    <source>
        <dbReference type="ARBA" id="ARBA00037589"/>
    </source>
</evidence>
<evidence type="ECO:0000313" key="12">
    <source>
        <dbReference type="Proteomes" id="UP000001844"/>
    </source>
</evidence>
<comment type="function">
    <text evidence="6 9">Catalyzes cyclization of the linear tetrapyrrole, hydroxymethylbilane, to the macrocyclic uroporphyrinogen III.</text>
</comment>
<evidence type="ECO:0000256" key="9">
    <source>
        <dbReference type="RuleBase" id="RU366031"/>
    </source>
</evidence>
<keyword evidence="4 9" id="KW-0456">Lyase</keyword>
<keyword evidence="12" id="KW-1185">Reference proteome</keyword>
<evidence type="ECO:0000256" key="8">
    <source>
        <dbReference type="ARBA" id="ARBA00048617"/>
    </source>
</evidence>
<sequence>MTEKETLSRQRLAGQWILVTRPAEQAEGLSQLIEAEGGQVLRFPAVEIGDPKEPFAVEEVIRRLEGFHWAVFVSVNAVKRGLSWVLSRREVPADLKIAVVGQATAQALAAFGLHPHLCPTSGYNSEALLAMDELQHMKGKRVVIFRGSGGRELLAGTLAKRGAQIEYAEVYRRSLPPPSVAANLRQALAHRPLDVVITTSKAVLENLCYLVGEPLLEKLRLTPLVVIGSRQAQQAKELGFTQIWVAQEPSDTALVQAIIEHEDKL</sequence>
<accession>D5C408</accession>
<dbReference type="Pfam" id="PF02602">
    <property type="entry name" value="HEM4"/>
    <property type="match status" value="1"/>
</dbReference>
<gene>
    <name evidence="11" type="ordered locus">Nhal_3935</name>
</gene>
<keyword evidence="5 9" id="KW-0627">Porphyrin biosynthesis</keyword>
<dbReference type="InterPro" id="IPR003754">
    <property type="entry name" value="4pyrrol_synth_uPrphyn_synth"/>
</dbReference>
<dbReference type="AlphaFoldDB" id="D5C408"/>
<dbReference type="RefSeq" id="WP_013034794.1">
    <property type="nucleotide sequence ID" value="NC_013960.1"/>
</dbReference>
<dbReference type="GO" id="GO:0004852">
    <property type="term" value="F:uroporphyrinogen-III synthase activity"/>
    <property type="evidence" value="ECO:0007669"/>
    <property type="project" value="UniProtKB-UniRule"/>
</dbReference>
<dbReference type="CDD" id="cd06578">
    <property type="entry name" value="HemD"/>
    <property type="match status" value="1"/>
</dbReference>
<dbReference type="STRING" id="472759.Nhal_3935"/>
<comment type="catalytic activity">
    <reaction evidence="8 9">
        <text>hydroxymethylbilane = uroporphyrinogen III + H2O</text>
        <dbReference type="Rhea" id="RHEA:18965"/>
        <dbReference type="ChEBI" id="CHEBI:15377"/>
        <dbReference type="ChEBI" id="CHEBI:57308"/>
        <dbReference type="ChEBI" id="CHEBI:57845"/>
        <dbReference type="EC" id="4.2.1.75"/>
    </reaction>
</comment>
<proteinExistence type="inferred from homology"/>
<dbReference type="EMBL" id="CP001798">
    <property type="protein sequence ID" value="ADE16945.1"/>
    <property type="molecule type" value="Genomic_DNA"/>
</dbReference>
<evidence type="ECO:0000313" key="11">
    <source>
        <dbReference type="EMBL" id="ADE16945.1"/>
    </source>
</evidence>
<dbReference type="InterPro" id="IPR039793">
    <property type="entry name" value="UROS/Hem4"/>
</dbReference>
<dbReference type="Proteomes" id="UP000001844">
    <property type="component" value="Chromosome"/>
</dbReference>
<comment type="pathway">
    <text evidence="1 9">Porphyrin-containing compound metabolism; protoporphyrin-IX biosynthesis; coproporphyrinogen-III from 5-aminolevulinate: step 3/4.</text>
</comment>
<comment type="similarity">
    <text evidence="2 9">Belongs to the uroporphyrinogen-III synthase family.</text>
</comment>
<dbReference type="OrthoDB" id="9787650at2"/>
<organism evidence="11 12">
    <name type="scientific">Nitrosococcus halophilus (strain Nc4)</name>
    <dbReference type="NCBI Taxonomy" id="472759"/>
    <lineage>
        <taxon>Bacteria</taxon>
        <taxon>Pseudomonadati</taxon>
        <taxon>Pseudomonadota</taxon>
        <taxon>Gammaproteobacteria</taxon>
        <taxon>Chromatiales</taxon>
        <taxon>Chromatiaceae</taxon>
        <taxon>Nitrosococcus</taxon>
    </lineage>
</organism>
<dbReference type="UniPathway" id="UPA00251">
    <property type="reaction ID" value="UER00320"/>
</dbReference>
<dbReference type="PANTHER" id="PTHR38042:SF1">
    <property type="entry name" value="UROPORPHYRINOGEN-III SYNTHASE, CHLOROPLASTIC"/>
    <property type="match status" value="1"/>
</dbReference>
<feature type="domain" description="Tetrapyrrole biosynthesis uroporphyrinogen III synthase" evidence="10">
    <location>
        <begin position="29"/>
        <end position="256"/>
    </location>
</feature>
<evidence type="ECO:0000256" key="4">
    <source>
        <dbReference type="ARBA" id="ARBA00023239"/>
    </source>
</evidence>
<dbReference type="InterPro" id="IPR036108">
    <property type="entry name" value="4pyrrol_syn_uPrphyn_synt_sf"/>
</dbReference>
<dbReference type="Gene3D" id="3.40.50.10090">
    <property type="match status" value="2"/>
</dbReference>
<dbReference type="GO" id="GO:0006780">
    <property type="term" value="P:uroporphyrinogen III biosynthetic process"/>
    <property type="evidence" value="ECO:0007669"/>
    <property type="project" value="UniProtKB-UniRule"/>
</dbReference>
<protein>
    <recommendedName>
        <fullName evidence="7 9">Uroporphyrinogen-III synthase</fullName>
        <ecNumber evidence="3 9">4.2.1.75</ecNumber>
    </recommendedName>
</protein>
<evidence type="ECO:0000259" key="10">
    <source>
        <dbReference type="Pfam" id="PF02602"/>
    </source>
</evidence>
<evidence type="ECO:0000256" key="1">
    <source>
        <dbReference type="ARBA" id="ARBA00004772"/>
    </source>
</evidence>
<name>D5C408_NITHN</name>
<evidence type="ECO:0000256" key="2">
    <source>
        <dbReference type="ARBA" id="ARBA00008133"/>
    </source>
</evidence>